<evidence type="ECO:0000259" key="6">
    <source>
        <dbReference type="PROSITE" id="PS50893"/>
    </source>
</evidence>
<keyword evidence="2" id="KW-0813">Transport</keyword>
<comment type="similarity">
    <text evidence="1">Belongs to the ABC transporter superfamily.</text>
</comment>
<evidence type="ECO:0000256" key="3">
    <source>
        <dbReference type="ARBA" id="ARBA00022741"/>
    </source>
</evidence>
<dbReference type="AlphaFoldDB" id="A0A653AG44"/>
<evidence type="ECO:0000256" key="2">
    <source>
        <dbReference type="ARBA" id="ARBA00022448"/>
    </source>
</evidence>
<name>A0A653AG44_UNCDX</name>
<dbReference type="Pfam" id="PF00005">
    <property type="entry name" value="ABC_tran"/>
    <property type="match status" value="1"/>
</dbReference>
<dbReference type="GO" id="GO:0005524">
    <property type="term" value="F:ATP binding"/>
    <property type="evidence" value="ECO:0007669"/>
    <property type="project" value="UniProtKB-KW"/>
</dbReference>
<dbReference type="GO" id="GO:0015658">
    <property type="term" value="F:branched-chain amino acid transmembrane transporter activity"/>
    <property type="evidence" value="ECO:0007669"/>
    <property type="project" value="TreeGrafter"/>
</dbReference>
<dbReference type="Gene3D" id="3.40.50.300">
    <property type="entry name" value="P-loop containing nucleotide triphosphate hydrolases"/>
    <property type="match status" value="1"/>
</dbReference>
<dbReference type="InterPro" id="IPR017871">
    <property type="entry name" value="ABC_transporter-like_CS"/>
</dbReference>
<dbReference type="InterPro" id="IPR052156">
    <property type="entry name" value="BCAA_Transport_ATP-bd_LivF"/>
</dbReference>
<dbReference type="PROSITE" id="PS00211">
    <property type="entry name" value="ABC_TRANSPORTER_1"/>
    <property type="match status" value="1"/>
</dbReference>
<evidence type="ECO:0000256" key="1">
    <source>
        <dbReference type="ARBA" id="ARBA00005417"/>
    </source>
</evidence>
<dbReference type="CDD" id="cd03224">
    <property type="entry name" value="ABC_TM1139_LivF_branched"/>
    <property type="match status" value="1"/>
</dbReference>
<keyword evidence="4 7" id="KW-0067">ATP-binding</keyword>
<accession>A0A653AG44</accession>
<dbReference type="GO" id="GO:0015807">
    <property type="term" value="P:L-amino acid transport"/>
    <property type="evidence" value="ECO:0007669"/>
    <property type="project" value="TreeGrafter"/>
</dbReference>
<dbReference type="InterPro" id="IPR027417">
    <property type="entry name" value="P-loop_NTPase"/>
</dbReference>
<keyword evidence="3" id="KW-0547">Nucleotide-binding</keyword>
<dbReference type="SUPFAM" id="SSF52540">
    <property type="entry name" value="P-loop containing nucleoside triphosphate hydrolases"/>
    <property type="match status" value="1"/>
</dbReference>
<organism evidence="7">
    <name type="scientific">Uncultured Desulfatiglans sp</name>
    <dbReference type="NCBI Taxonomy" id="1748965"/>
    <lineage>
        <taxon>Bacteria</taxon>
        <taxon>Pseudomonadati</taxon>
        <taxon>Thermodesulfobacteriota</taxon>
        <taxon>Desulfobacteria</taxon>
        <taxon>Desulfatiglandales</taxon>
        <taxon>Desulfatiglandaceae</taxon>
        <taxon>Desulfatiglans</taxon>
        <taxon>environmental samples</taxon>
    </lineage>
</organism>
<dbReference type="PANTHER" id="PTHR43820">
    <property type="entry name" value="HIGH-AFFINITY BRANCHED-CHAIN AMINO ACID TRANSPORT ATP-BINDING PROTEIN LIVF"/>
    <property type="match status" value="1"/>
</dbReference>
<keyword evidence="5" id="KW-0029">Amino-acid transport</keyword>
<dbReference type="InterPro" id="IPR003593">
    <property type="entry name" value="AAA+_ATPase"/>
</dbReference>
<sequence length="250" mass="27278">MKKTPTDIPVLEVKTLNAGYGKMNILAGLDLLVREGESVALVGTNGSGKTTFLKVVSGFLRPTAGSIRFLGADISKVPPEKRVGLGIAHVPESREIFARQSVLANLRLGAYLRIRKGGDPDVQKDLQRMTEIFPVFSRRLRQAAGTLSGGEQQMLAIGRALMSQPRLLLLDEPSTGLAPLVVKEIFRILRALILDMNLNLLLVEQNTRLALKTVNRGYLLERGRLVREDGSLELLEYLNAAGFTHAGVNG</sequence>
<dbReference type="SMART" id="SM00382">
    <property type="entry name" value="AAA"/>
    <property type="match status" value="1"/>
</dbReference>
<dbReference type="EMBL" id="UPXX01000032">
    <property type="protein sequence ID" value="VBB47033.1"/>
    <property type="molecule type" value="Genomic_DNA"/>
</dbReference>
<proteinExistence type="inferred from homology"/>
<dbReference type="GO" id="GO:0016887">
    <property type="term" value="F:ATP hydrolysis activity"/>
    <property type="evidence" value="ECO:0007669"/>
    <property type="project" value="InterPro"/>
</dbReference>
<evidence type="ECO:0000313" key="7">
    <source>
        <dbReference type="EMBL" id="VBB47033.1"/>
    </source>
</evidence>
<gene>
    <name evidence="7" type="primary">livF</name>
    <name evidence="7" type="ORF">TRIP_B50103</name>
</gene>
<dbReference type="InterPro" id="IPR003439">
    <property type="entry name" value="ABC_transporter-like_ATP-bd"/>
</dbReference>
<dbReference type="PROSITE" id="PS50893">
    <property type="entry name" value="ABC_TRANSPORTER_2"/>
    <property type="match status" value="1"/>
</dbReference>
<evidence type="ECO:0000256" key="4">
    <source>
        <dbReference type="ARBA" id="ARBA00022840"/>
    </source>
</evidence>
<evidence type="ECO:0000256" key="5">
    <source>
        <dbReference type="ARBA" id="ARBA00022970"/>
    </source>
</evidence>
<protein>
    <submittedName>
        <fullName evidence="7">Leucine/isoleucine/valine transporter subunit ATP-binding component of ABC superfamily</fullName>
    </submittedName>
</protein>
<reference evidence="7" key="1">
    <citation type="submission" date="2018-07" db="EMBL/GenBank/DDBJ databases">
        <authorList>
            <consortium name="Genoscope - CEA"/>
            <person name="William W."/>
        </authorList>
    </citation>
    <scope>NUCLEOTIDE SEQUENCE</scope>
    <source>
        <strain evidence="7">IK1</strain>
    </source>
</reference>
<dbReference type="PANTHER" id="PTHR43820:SF3">
    <property type="entry name" value="BRANCHED-CHAIN AMINO ACID TRANSPORT SYSTEM,ATP-BINDING PROTEIN"/>
    <property type="match status" value="1"/>
</dbReference>
<feature type="domain" description="ABC transporter" evidence="6">
    <location>
        <begin position="11"/>
        <end position="247"/>
    </location>
</feature>